<dbReference type="SUPFAM" id="SSF56209">
    <property type="entry name" value="Nitrile hydratase alpha chain"/>
    <property type="match status" value="1"/>
</dbReference>
<dbReference type="AlphaFoldDB" id="A0A0N8K8V1"/>
<reference evidence="2 3" key="1">
    <citation type="submission" date="2015-09" db="EMBL/GenBank/DDBJ databases">
        <title>Identification and resolution of microdiversity through metagenomic sequencing of parallel consortia.</title>
        <authorList>
            <person name="Nelson W.C."/>
            <person name="Romine M.F."/>
            <person name="Lindemann S.R."/>
        </authorList>
    </citation>
    <scope>NUCLEOTIDE SEQUENCE [LARGE SCALE GENOMIC DNA]</scope>
    <source>
        <strain evidence="2">HL-91</strain>
    </source>
</reference>
<evidence type="ECO:0000313" key="4">
    <source>
        <dbReference type="Proteomes" id="UP000182045"/>
    </source>
</evidence>
<reference evidence="1 4" key="2">
    <citation type="submission" date="2016-01" db="EMBL/GenBank/DDBJ databases">
        <authorList>
            <person name="Varghese N."/>
        </authorList>
    </citation>
    <scope>NUCLEOTIDE SEQUENCE [LARGE SCALE GENOMIC DNA]</scope>
    <source>
        <strain evidence="1 4">HL-91</strain>
    </source>
</reference>
<protein>
    <submittedName>
        <fullName evidence="2">Nitrile hydratase, alpha chain</fullName>
    </submittedName>
</protein>
<evidence type="ECO:0000313" key="1">
    <source>
        <dbReference type="EMBL" id="CUX82089.1"/>
    </source>
</evidence>
<organism evidence="2 3">
    <name type="scientific">Roseibaca calidilacus</name>
    <dbReference type="NCBI Taxonomy" id="1666912"/>
    <lineage>
        <taxon>Bacteria</taxon>
        <taxon>Pseudomonadati</taxon>
        <taxon>Pseudomonadota</taxon>
        <taxon>Alphaproteobacteria</taxon>
        <taxon>Rhodobacterales</taxon>
        <taxon>Paracoccaceae</taxon>
        <taxon>Roseinatronobacter</taxon>
    </lineage>
</organism>
<dbReference type="Proteomes" id="UP000182045">
    <property type="component" value="Unassembled WGS sequence"/>
</dbReference>
<dbReference type="EMBL" id="LJSG01000002">
    <property type="protein sequence ID" value="KPP95561.1"/>
    <property type="molecule type" value="Genomic_DNA"/>
</dbReference>
<accession>A0A0N8K8V1</accession>
<name>A0A0N8K8V1_9RHOB</name>
<dbReference type="Proteomes" id="UP000050413">
    <property type="component" value="Unassembled WGS sequence"/>
</dbReference>
<keyword evidence="4" id="KW-1185">Reference proteome</keyword>
<dbReference type="GO" id="GO:0046914">
    <property type="term" value="F:transition metal ion binding"/>
    <property type="evidence" value="ECO:0007669"/>
    <property type="project" value="InterPro"/>
</dbReference>
<dbReference type="Gene3D" id="3.90.330.10">
    <property type="entry name" value="Nitrile hydratase alpha /Thiocyanate hydrolase gamma"/>
    <property type="match status" value="1"/>
</dbReference>
<dbReference type="STRING" id="1666912.Ga0058931_2159"/>
<sequence>MPNHASTALVPFSEYLPARRKTAPRTDAPGADAYALSSGATRLENNAQVERYLPDILGRALARSWIDADFRAKFLQDPRGTLAAHRIELPPAIVMEVVTKGQTRPMVVVSERLKGSAQTRRLMYLQLVMVAGK</sequence>
<evidence type="ECO:0000313" key="2">
    <source>
        <dbReference type="EMBL" id="KPP95561.1"/>
    </source>
</evidence>
<dbReference type="InterPro" id="IPR036648">
    <property type="entry name" value="CN_Hdrase_a/SCN_Hdrase_g_sf"/>
</dbReference>
<dbReference type="PATRIC" id="fig|1666912.4.peg.1665"/>
<dbReference type="GO" id="GO:0003824">
    <property type="term" value="F:catalytic activity"/>
    <property type="evidence" value="ECO:0007669"/>
    <property type="project" value="InterPro"/>
</dbReference>
<dbReference type="EMBL" id="FBYC01000004">
    <property type="protein sequence ID" value="CUX82089.1"/>
    <property type="molecule type" value="Genomic_DNA"/>
</dbReference>
<evidence type="ECO:0000313" key="3">
    <source>
        <dbReference type="Proteomes" id="UP000050413"/>
    </source>
</evidence>
<comment type="caution">
    <text evidence="2">The sequence shown here is derived from an EMBL/GenBank/DDBJ whole genome shotgun (WGS) entry which is preliminary data.</text>
</comment>
<proteinExistence type="predicted"/>
<gene>
    <name evidence="1" type="ORF">Ga0058931_2159</name>
    <name evidence="2" type="ORF">HLUCCA05_02570</name>
</gene>
<dbReference type="RefSeq" id="WP_072246338.1">
    <property type="nucleotide sequence ID" value="NZ_FBYC01000004.1"/>
</dbReference>